<evidence type="ECO:0000313" key="1">
    <source>
        <dbReference type="EMBL" id="MDU9006762.1"/>
    </source>
</evidence>
<evidence type="ECO:0000313" key="2">
    <source>
        <dbReference type="Proteomes" id="UP001255416"/>
    </source>
</evidence>
<dbReference type="RefSeq" id="WP_316782056.1">
    <property type="nucleotide sequence ID" value="NZ_JASMWN010000030.1"/>
</dbReference>
<gene>
    <name evidence="1" type="ORF">QO231_23275</name>
</gene>
<comment type="caution">
    <text evidence="1">The sequence shown here is derived from an EMBL/GenBank/DDBJ whole genome shotgun (WGS) entry which is preliminary data.</text>
</comment>
<dbReference type="Proteomes" id="UP001255416">
    <property type="component" value="Unassembled WGS sequence"/>
</dbReference>
<protein>
    <submittedName>
        <fullName evidence="1">Uncharacterized protein</fullName>
    </submittedName>
</protein>
<sequence length="743" mass="83273">MLEKIKALFERAKKGDPVLARFKGRLMMCKSKLQAVEGSKEEVMKPAEDEARALCKEIEEAQAFAASSGKKAQEGFNLLAKSVNHKPVGLGSLLIKEVDKVEKQELSPEVIERNKRYLDGDELKDGIVANDLHALRKGDLKSIKQTFRDLDGKTSLSKIQITEIREEIVKTVLMVPDCCRELAKNPKLCGEMIAMAQGMGMLTPGILKSLGDQTEDVACSIVFQRSSVKLDQKVSSGGGKGFSEADLNEWLIDIIPKDTWNDKKTGLGARVINNLWNAGDFDLLCTLITKDVDPSLPFSLPLVTSRGTQEGVWSGFVQPVEHLLGNYVKLVAQFKKDPKQFDPEMQKKLAGAQKVLETLDEQGTNILTDFDEIMKCEAIAAFKKQPGTVWGFEDVRLPYVQAARESKKGDEPLRMIELWTAIEEVLKEEGYDRLLIDPDKTIPEIVATGVAGAKEKTAEKKKEYEGADLDEFLKNFEEQATAYLTHLANQIPKGQYETAEQSGMDMGKLMGGLACNAGLWWALENKKPVYYCLDGLNMDEALDYKAFKNARIKAHFEGGPKHAEVITLGEIREILKNWSSMKDIVFFIERGSVMKDVSRVEKWIETMKRNDEEAGKRPAPVSTTFKPKLDDIGVEGLWEAIEDHPYEAMKVTVKFVTLEKRVAKMANLDILPLYLEKKCQFLIDFKIIPANMAEVCKDYLEKVKRNDGTESQSDMNAVIKALPESLQAEISGWRVRVDKFAEL</sequence>
<organism evidence="1 2">
    <name type="scientific">Sedimentitalea todarodis</name>
    <dbReference type="NCBI Taxonomy" id="1631240"/>
    <lineage>
        <taxon>Bacteria</taxon>
        <taxon>Pseudomonadati</taxon>
        <taxon>Pseudomonadota</taxon>
        <taxon>Alphaproteobacteria</taxon>
        <taxon>Rhodobacterales</taxon>
        <taxon>Paracoccaceae</taxon>
        <taxon>Sedimentitalea</taxon>
    </lineage>
</organism>
<name>A0ABU3VKP3_9RHOB</name>
<accession>A0ABU3VKP3</accession>
<dbReference type="EMBL" id="JASMWN010000030">
    <property type="protein sequence ID" value="MDU9006762.1"/>
    <property type="molecule type" value="Genomic_DNA"/>
</dbReference>
<keyword evidence="2" id="KW-1185">Reference proteome</keyword>
<reference evidence="2" key="1">
    <citation type="submission" date="2023-05" db="EMBL/GenBank/DDBJ databases">
        <title>Sedimentitalea sp. nov. JM2-8.</title>
        <authorList>
            <person name="Huang J."/>
        </authorList>
    </citation>
    <scope>NUCLEOTIDE SEQUENCE [LARGE SCALE GENOMIC DNA]</scope>
    <source>
        <strain evidence="2">KHS03</strain>
    </source>
</reference>
<proteinExistence type="predicted"/>